<dbReference type="CDD" id="cd01229">
    <property type="entry name" value="PH_Ect2"/>
    <property type="match status" value="1"/>
</dbReference>
<dbReference type="InterPro" id="IPR049395">
    <property type="entry name" value="ECT2_PH"/>
</dbReference>
<feature type="domain" description="DH" evidence="1">
    <location>
        <begin position="373"/>
        <end position="562"/>
    </location>
</feature>
<evidence type="ECO:0000313" key="3">
    <source>
        <dbReference type="EMBL" id="KAL3848234.1"/>
    </source>
</evidence>
<dbReference type="PROSITE" id="PS50010">
    <property type="entry name" value="DH_2"/>
    <property type="match status" value="1"/>
</dbReference>
<evidence type="ECO:0000259" key="1">
    <source>
        <dbReference type="PROSITE" id="PS50010"/>
    </source>
</evidence>
<dbReference type="CDD" id="cd17733">
    <property type="entry name" value="BRCT_Ect2_rpt1"/>
    <property type="match status" value="1"/>
</dbReference>
<dbReference type="AlphaFoldDB" id="A0ABD3UFC4"/>
<accession>A0ABD3UFC4</accession>
<evidence type="ECO:0000313" key="4">
    <source>
        <dbReference type="Proteomes" id="UP001634394"/>
    </source>
</evidence>
<reference evidence="3 4" key="1">
    <citation type="submission" date="2024-11" db="EMBL/GenBank/DDBJ databases">
        <title>Chromosome-level genome assembly of the freshwater bivalve Anodonta woodiana.</title>
        <authorList>
            <person name="Chen X."/>
        </authorList>
    </citation>
    <scope>NUCLEOTIDE SEQUENCE [LARGE SCALE GENOMIC DNA]</scope>
    <source>
        <strain evidence="3">MN2024</strain>
        <tissue evidence="3">Gills</tissue>
    </source>
</reference>
<dbReference type="InterPro" id="IPR001357">
    <property type="entry name" value="BRCT_dom"/>
</dbReference>
<dbReference type="CDD" id="cd17732">
    <property type="entry name" value="BRCT_Ect2_rpt2"/>
    <property type="match status" value="1"/>
</dbReference>
<dbReference type="SUPFAM" id="SSF52113">
    <property type="entry name" value="BRCT domain"/>
    <property type="match status" value="2"/>
</dbReference>
<dbReference type="Pfam" id="PF21243">
    <property type="entry name" value="ECT2_BRCT0"/>
    <property type="match status" value="1"/>
</dbReference>
<dbReference type="SMART" id="SM00325">
    <property type="entry name" value="RhoGEF"/>
    <property type="match status" value="1"/>
</dbReference>
<dbReference type="InterPro" id="IPR001331">
    <property type="entry name" value="GDS_CDC24_CS"/>
</dbReference>
<dbReference type="CDD" id="cd00160">
    <property type="entry name" value="RhoGEF"/>
    <property type="match status" value="1"/>
</dbReference>
<dbReference type="Pfam" id="PF12738">
    <property type="entry name" value="PTCB-BRCT"/>
    <property type="match status" value="1"/>
</dbReference>
<dbReference type="Pfam" id="PF00621">
    <property type="entry name" value="RhoGEF"/>
    <property type="match status" value="1"/>
</dbReference>
<dbReference type="InterPro" id="IPR035899">
    <property type="entry name" value="DBL_dom_sf"/>
</dbReference>
<dbReference type="PROSITE" id="PS00741">
    <property type="entry name" value="DH_1"/>
    <property type="match status" value="1"/>
</dbReference>
<dbReference type="Pfam" id="PF21242">
    <property type="entry name" value="ECT2_PH"/>
    <property type="match status" value="1"/>
</dbReference>
<comment type="caution">
    <text evidence="3">The sequence shown here is derived from an EMBL/GenBank/DDBJ whole genome shotgun (WGS) entry which is preliminary data.</text>
</comment>
<gene>
    <name evidence="3" type="ORF">ACJMK2_019105</name>
</gene>
<evidence type="ECO:0008006" key="5">
    <source>
        <dbReference type="Google" id="ProtNLM"/>
    </source>
</evidence>
<protein>
    <recommendedName>
        <fullName evidence="5">Protein ECT2</fullName>
    </recommendedName>
</protein>
<dbReference type="PROSITE" id="PS50172">
    <property type="entry name" value="BRCT"/>
    <property type="match status" value="2"/>
</dbReference>
<dbReference type="EMBL" id="JBJQND010000016">
    <property type="protein sequence ID" value="KAL3848234.1"/>
    <property type="molecule type" value="Genomic_DNA"/>
</dbReference>
<dbReference type="Gene3D" id="1.20.900.10">
    <property type="entry name" value="Dbl homology (DH) domain"/>
    <property type="match status" value="1"/>
</dbReference>
<dbReference type="Gene3D" id="3.40.50.10190">
    <property type="entry name" value="BRCT domain"/>
    <property type="match status" value="3"/>
</dbReference>
<dbReference type="PANTHER" id="PTHR16777:SF2">
    <property type="entry name" value="PROTEIN ECT2"/>
    <property type="match status" value="1"/>
</dbReference>
<sequence>MADSGALETVNEDDDKEMRIILVGDECIYNDELKEAVKSFDAEVFESATGLEHIHGASEYDTVFVLSQFQGDVYRKLYKAGARLVGPPVIITCAKNHEPIPNSARPQYCFSMAGLIVCFTGFKDREALSHLVDLVHHMSGSVRKDIKCNVTHLVANCTGGYKYNFAVGVGIPIMGIAWVENVWGERNNTDVRADSEQMQYRVPTFYQCCLSFIGFPREEQDHMEELTEQNGGMIAAPGDPNCSHLVVEDQSMKELPSDLCLPKHVIRAEWFWASVQMAACAAEDIYPLKKAEEPLAKIFSPCSGMSGTRSRKRKRFKDNLAQLASDGELDSPNYSKRCSSELANTLSPNSFLDASNTPDKSDVKDPSEVKVSPRFQVVKEFLQTEKNYVNILFTILNTFKAQIEKQDQYNGPILAAQDVKLIFGKIPPIYDVHCKIRDELVDMVDHWKDDHPVGDVITRNSEELVKAYPPFVNFFEDTKERIIKCDKTNQRFHAFLKVCLTKPECGRQTLAELIIRPVQRLPSIMLLLNDIMKHTNKSNRDHTKLEKAINVLKEVMTNINEDKRKTEGQVVMFDIMNDIDNCPATLLSSHRSFVTRIDVIELTESLCGRGVPLSMFLFSDSIEVCKRRTRVLNAKSPAAAHKTPQKGYKHIEMISLPCVKRVLNIVESEECQGAFGLICKNSLEMKEKLYAFMLDGEEPSAKLNFITTVSKTLANMICRTDYEILIAMVRGEELHLNTSELGYNTLSKAVRFGKRVSRAFSFSKTPRRLKKAVSQVFSPFVKENSANNLETPRALRGKRLASSIDLTMLSPMESMNSRYDDSDTISLGAYSLKDPQDL</sequence>
<dbReference type="InterPro" id="IPR049396">
    <property type="entry name" value="ECT2_BRCT0"/>
</dbReference>
<dbReference type="InterPro" id="IPR026817">
    <property type="entry name" value="Ect2"/>
</dbReference>
<organism evidence="3 4">
    <name type="scientific">Sinanodonta woodiana</name>
    <name type="common">Chinese pond mussel</name>
    <name type="synonym">Anodonta woodiana</name>
    <dbReference type="NCBI Taxonomy" id="1069815"/>
    <lineage>
        <taxon>Eukaryota</taxon>
        <taxon>Metazoa</taxon>
        <taxon>Spiralia</taxon>
        <taxon>Lophotrochozoa</taxon>
        <taxon>Mollusca</taxon>
        <taxon>Bivalvia</taxon>
        <taxon>Autobranchia</taxon>
        <taxon>Heteroconchia</taxon>
        <taxon>Palaeoheterodonta</taxon>
        <taxon>Unionida</taxon>
        <taxon>Unionoidea</taxon>
        <taxon>Unionidae</taxon>
        <taxon>Unioninae</taxon>
        <taxon>Sinanodonta</taxon>
    </lineage>
</organism>
<name>A0ABD3UFC4_SINWO</name>
<proteinExistence type="predicted"/>
<feature type="domain" description="BRCT" evidence="2">
    <location>
        <begin position="112"/>
        <end position="179"/>
    </location>
</feature>
<dbReference type="PANTHER" id="PTHR16777">
    <property type="entry name" value="PROTEIN ECT2"/>
    <property type="match status" value="1"/>
</dbReference>
<keyword evidence="4" id="KW-1185">Reference proteome</keyword>
<dbReference type="InterPro" id="IPR000219">
    <property type="entry name" value="DH_dom"/>
</dbReference>
<dbReference type="SMART" id="SM00292">
    <property type="entry name" value="BRCT"/>
    <property type="match status" value="2"/>
</dbReference>
<dbReference type="InterPro" id="IPR036420">
    <property type="entry name" value="BRCT_dom_sf"/>
</dbReference>
<evidence type="ECO:0000259" key="2">
    <source>
        <dbReference type="PROSITE" id="PS50172"/>
    </source>
</evidence>
<feature type="domain" description="BRCT" evidence="2">
    <location>
        <begin position="200"/>
        <end position="288"/>
    </location>
</feature>
<dbReference type="Proteomes" id="UP001634394">
    <property type="component" value="Unassembled WGS sequence"/>
</dbReference>
<dbReference type="SUPFAM" id="SSF48065">
    <property type="entry name" value="DBL homology domain (DH-domain)"/>
    <property type="match status" value="1"/>
</dbReference>